<dbReference type="InterPro" id="IPR035119">
    <property type="entry name" value="IncF"/>
</dbReference>
<organism evidence="2">
    <name type="scientific">Chlamydia trachomatis</name>
    <dbReference type="NCBI Taxonomy" id="813"/>
    <lineage>
        <taxon>Bacteria</taxon>
        <taxon>Pseudomonadati</taxon>
        <taxon>Chlamydiota</taxon>
        <taxon>Chlamydiia</taxon>
        <taxon>Chlamydiales</taxon>
        <taxon>Chlamydiaceae</taxon>
        <taxon>Chlamydia/Chlamydophila group</taxon>
        <taxon>Chlamydia</taxon>
    </lineage>
</organism>
<name>A0A0F6PN81_CHLTH</name>
<reference evidence="2" key="1">
    <citation type="journal article" date="2015" name="PLoS ONE">
        <title>High Prevalence of Co-Infections by Invasive and Non-Invasive Chlamydia trachomatis Genotypes during the Lymphogranuloma Venereum Outbreak in Spain.</title>
        <authorList>
            <person name="Rodriguez-Dominguez M."/>
            <person name="Gonzalez-Alba J.M."/>
            <person name="Puerta T."/>
            <person name="Menendez B."/>
            <person name="Sanchez-Diaz A.M."/>
            <person name="Canton R."/>
            <person name="Del Romero J."/>
            <person name="Galan J.C."/>
        </authorList>
    </citation>
    <scope>NUCLEOTIDE SEQUENCE</scope>
    <source>
        <strain evidence="2">RYC90</strain>
    </source>
</reference>
<evidence type="ECO:0000256" key="1">
    <source>
        <dbReference type="SAM" id="Phobius"/>
    </source>
</evidence>
<dbReference type="EMBL" id="KM096967">
    <property type="protein sequence ID" value="AJZ70385.1"/>
    <property type="molecule type" value="Genomic_DNA"/>
</dbReference>
<gene>
    <name evidence="2" type="primary">inc F</name>
</gene>
<keyword evidence="1" id="KW-0812">Transmembrane</keyword>
<dbReference type="AlphaFoldDB" id="A0A0F6PN81"/>
<evidence type="ECO:0000313" key="2">
    <source>
        <dbReference type="EMBL" id="AJZ70385.1"/>
    </source>
</evidence>
<feature type="transmembrane region" description="Helical" evidence="1">
    <location>
        <begin position="71"/>
        <end position="92"/>
    </location>
</feature>
<proteinExistence type="predicted"/>
<sequence>MGDVMIQSVKTESGLVEGHRGICDSLGRVVGALAKVAKLVVALAALVLNGALCVLSLVALCVGATPVGPLAVLIATTLASFLCAACVLFIAAKDRGWIASTNKC</sequence>
<protein>
    <submittedName>
        <fullName evidence="2">Inclusion membrane protein F</fullName>
    </submittedName>
</protein>
<keyword evidence="1" id="KW-0472">Membrane</keyword>
<dbReference type="Pfam" id="PF17626">
    <property type="entry name" value="IncF"/>
    <property type="match status" value="1"/>
</dbReference>
<accession>A0A0F6PN81</accession>
<keyword evidence="1" id="KW-1133">Transmembrane helix</keyword>
<feature type="transmembrane region" description="Helical" evidence="1">
    <location>
        <begin position="39"/>
        <end position="65"/>
    </location>
</feature>